<dbReference type="InterPro" id="IPR036388">
    <property type="entry name" value="WH-like_DNA-bd_sf"/>
</dbReference>
<dbReference type="Gene3D" id="1.10.10.10">
    <property type="entry name" value="Winged helix-like DNA-binding domain superfamily/Winged helix DNA-binding domain"/>
    <property type="match status" value="1"/>
</dbReference>
<feature type="domain" description="IclR-ED" evidence="5">
    <location>
        <begin position="65"/>
        <end position="247"/>
    </location>
</feature>
<dbReference type="Pfam" id="PF01614">
    <property type="entry name" value="IclR_C"/>
    <property type="match status" value="1"/>
</dbReference>
<comment type="caution">
    <text evidence="6">The sequence shown here is derived from an EMBL/GenBank/DDBJ whole genome shotgun (WGS) entry which is preliminary data.</text>
</comment>
<gene>
    <name evidence="6" type="ORF">ACFQPE_19175</name>
</gene>
<evidence type="ECO:0000259" key="4">
    <source>
        <dbReference type="PROSITE" id="PS51077"/>
    </source>
</evidence>
<dbReference type="PROSITE" id="PS51078">
    <property type="entry name" value="ICLR_ED"/>
    <property type="match status" value="1"/>
</dbReference>
<dbReference type="GO" id="GO:0003677">
    <property type="term" value="F:DNA binding"/>
    <property type="evidence" value="ECO:0007669"/>
    <property type="project" value="UniProtKB-KW"/>
</dbReference>
<evidence type="ECO:0000256" key="3">
    <source>
        <dbReference type="ARBA" id="ARBA00023163"/>
    </source>
</evidence>
<evidence type="ECO:0000256" key="2">
    <source>
        <dbReference type="ARBA" id="ARBA00023125"/>
    </source>
</evidence>
<dbReference type="InterPro" id="IPR050707">
    <property type="entry name" value="HTH_MetabolicPath_Reg"/>
</dbReference>
<protein>
    <submittedName>
        <fullName evidence="6">IclR family transcriptional regulator</fullName>
    </submittedName>
</protein>
<organism evidence="6 7">
    <name type="scientific">Halomarina halobia</name>
    <dbReference type="NCBI Taxonomy" id="3033386"/>
    <lineage>
        <taxon>Archaea</taxon>
        <taxon>Methanobacteriati</taxon>
        <taxon>Methanobacteriota</taxon>
        <taxon>Stenosarchaea group</taxon>
        <taxon>Halobacteria</taxon>
        <taxon>Halobacteriales</taxon>
        <taxon>Natronomonadaceae</taxon>
        <taxon>Halomarina</taxon>
    </lineage>
</organism>
<reference evidence="6 7" key="1">
    <citation type="journal article" date="2019" name="Int. J. Syst. Evol. Microbiol.">
        <title>The Global Catalogue of Microorganisms (GCM) 10K type strain sequencing project: providing services to taxonomists for standard genome sequencing and annotation.</title>
        <authorList>
            <consortium name="The Broad Institute Genomics Platform"/>
            <consortium name="The Broad Institute Genome Sequencing Center for Infectious Disease"/>
            <person name="Wu L."/>
            <person name="Ma J."/>
        </authorList>
    </citation>
    <scope>NUCLEOTIDE SEQUENCE [LARGE SCALE GENOMIC DNA]</scope>
    <source>
        <strain evidence="6 7">PSR21</strain>
    </source>
</reference>
<keyword evidence="1" id="KW-0805">Transcription regulation</keyword>
<dbReference type="PANTHER" id="PTHR30136">
    <property type="entry name" value="HELIX-TURN-HELIX TRANSCRIPTIONAL REGULATOR, ICLR FAMILY"/>
    <property type="match status" value="1"/>
</dbReference>
<dbReference type="EMBL" id="JBHTBF010000003">
    <property type="protein sequence ID" value="MFC7318901.1"/>
    <property type="molecule type" value="Genomic_DNA"/>
</dbReference>
<dbReference type="GeneID" id="79317914"/>
<keyword evidence="3" id="KW-0804">Transcription</keyword>
<evidence type="ECO:0000259" key="5">
    <source>
        <dbReference type="PROSITE" id="PS51078"/>
    </source>
</evidence>
<name>A0ABD6AED6_9EURY</name>
<dbReference type="Proteomes" id="UP001596547">
    <property type="component" value="Unassembled WGS sequence"/>
</dbReference>
<dbReference type="Gene3D" id="3.30.450.40">
    <property type="match status" value="1"/>
</dbReference>
<dbReference type="InterPro" id="IPR029016">
    <property type="entry name" value="GAF-like_dom_sf"/>
</dbReference>
<proteinExistence type="predicted"/>
<evidence type="ECO:0000313" key="6">
    <source>
        <dbReference type="EMBL" id="MFC7318901.1"/>
    </source>
</evidence>
<dbReference type="PANTHER" id="PTHR30136:SF35">
    <property type="entry name" value="HTH-TYPE TRANSCRIPTIONAL REGULATOR RV1719"/>
    <property type="match status" value="1"/>
</dbReference>
<dbReference type="RefSeq" id="WP_276306254.1">
    <property type="nucleotide sequence ID" value="NZ_CP119993.1"/>
</dbReference>
<dbReference type="CDD" id="cd00090">
    <property type="entry name" value="HTH_ARSR"/>
    <property type="match status" value="1"/>
</dbReference>
<feature type="domain" description="HTH iclR-type" evidence="4">
    <location>
        <begin position="5"/>
        <end position="64"/>
    </location>
</feature>
<keyword evidence="2" id="KW-0238">DNA-binding</keyword>
<dbReference type="Pfam" id="PF09339">
    <property type="entry name" value="HTH_IclR"/>
    <property type="match status" value="1"/>
</dbReference>
<dbReference type="PROSITE" id="PS51077">
    <property type="entry name" value="HTH_ICLR"/>
    <property type="match status" value="1"/>
</dbReference>
<dbReference type="SMART" id="SM00346">
    <property type="entry name" value="HTH_ICLR"/>
    <property type="match status" value="1"/>
</dbReference>
<dbReference type="InterPro" id="IPR011991">
    <property type="entry name" value="ArsR-like_HTH"/>
</dbReference>
<evidence type="ECO:0000313" key="7">
    <source>
        <dbReference type="Proteomes" id="UP001596547"/>
    </source>
</evidence>
<dbReference type="InterPro" id="IPR005471">
    <property type="entry name" value="Tscrpt_reg_IclR_N"/>
</dbReference>
<dbReference type="SUPFAM" id="SSF55781">
    <property type="entry name" value="GAF domain-like"/>
    <property type="match status" value="1"/>
</dbReference>
<dbReference type="AlphaFoldDB" id="A0ABD6AED6"/>
<accession>A0ABD6AED6</accession>
<keyword evidence="7" id="KW-1185">Reference proteome</keyword>
<dbReference type="GO" id="GO:0006355">
    <property type="term" value="P:regulation of DNA-templated transcription"/>
    <property type="evidence" value="ECO:0007669"/>
    <property type="project" value="UniProtKB-ARBA"/>
</dbReference>
<dbReference type="InterPro" id="IPR014757">
    <property type="entry name" value="Tscrpt_reg_IclR_C"/>
</dbReference>
<sequence>MSRRIQTTETSFEIIDLLKELDGATMPEISDRLGLANSTVHGHLKTLEANQLLVKEGNEYHLGLQFFHYGNFTKQRKPEYQFAADNVERLANDTNEGANFCVEEHGQVIVLNGASTAYDPAYDTGNVFDMHTTAVGKALLAEMTDEAVSEVIDEWGLPAQTDQTITDEDELFDELEEIRHTGLAFNQEEMLNGLSAVGVAVKRPDSSVLGALSVGGPTYRIAGEKLHEEFPEIILDVKRQFEADIRSFYGPK</sequence>
<dbReference type="SUPFAM" id="SSF46785">
    <property type="entry name" value="Winged helix' DNA-binding domain"/>
    <property type="match status" value="1"/>
</dbReference>
<dbReference type="InterPro" id="IPR036390">
    <property type="entry name" value="WH_DNA-bd_sf"/>
</dbReference>
<evidence type="ECO:0000256" key="1">
    <source>
        <dbReference type="ARBA" id="ARBA00023015"/>
    </source>
</evidence>